<accession>A0A2I4EUT8</accession>
<dbReference type="PANTHER" id="PTHR47076">
    <property type="entry name" value="NHL DOMAIN PROTEIN"/>
    <property type="match status" value="1"/>
</dbReference>
<dbReference type="FunCoup" id="A0A2I4EUT8">
    <property type="interactions" value="222"/>
</dbReference>
<dbReference type="OrthoDB" id="1723198at2759"/>
<dbReference type="Proteomes" id="UP000235220">
    <property type="component" value="Chromosome 1"/>
</dbReference>
<reference evidence="2" key="1">
    <citation type="submission" date="2025-08" db="UniProtKB">
        <authorList>
            <consortium name="RefSeq"/>
        </authorList>
    </citation>
    <scope>IDENTIFICATION</scope>
    <source>
        <tissue evidence="2">Leaves</tissue>
    </source>
</reference>
<proteinExistence type="predicted"/>
<organism evidence="1 2">
    <name type="scientific">Juglans regia</name>
    <name type="common">English walnut</name>
    <dbReference type="NCBI Taxonomy" id="51240"/>
    <lineage>
        <taxon>Eukaryota</taxon>
        <taxon>Viridiplantae</taxon>
        <taxon>Streptophyta</taxon>
        <taxon>Embryophyta</taxon>
        <taxon>Tracheophyta</taxon>
        <taxon>Spermatophyta</taxon>
        <taxon>Magnoliopsida</taxon>
        <taxon>eudicotyledons</taxon>
        <taxon>Gunneridae</taxon>
        <taxon>Pentapetalae</taxon>
        <taxon>rosids</taxon>
        <taxon>fabids</taxon>
        <taxon>Fagales</taxon>
        <taxon>Juglandaceae</taxon>
        <taxon>Juglans</taxon>
    </lineage>
</organism>
<dbReference type="RefSeq" id="XP_018823160.1">
    <property type="nucleotide sequence ID" value="XM_018967615.2"/>
</dbReference>
<dbReference type="STRING" id="51240.A0A2I4EUT8"/>
<dbReference type="GeneID" id="108992894"/>
<evidence type="ECO:0000313" key="1">
    <source>
        <dbReference type="Proteomes" id="UP000235220"/>
    </source>
</evidence>
<dbReference type="PANTHER" id="PTHR47076:SF1">
    <property type="entry name" value="NHL DOMAIN PROTEIN"/>
    <property type="match status" value="1"/>
</dbReference>
<dbReference type="KEGG" id="jre:108992894"/>
<keyword evidence="1" id="KW-1185">Reference proteome</keyword>
<gene>
    <name evidence="2" type="primary">LOC108992894</name>
</gene>
<dbReference type="AlphaFoldDB" id="A0A2I4EUT8"/>
<sequence>MSLGQAAETSPTVNDDDTHDLLFANRGCCSWIRCLGSAPGSTIGSSWWERIKKAESEDRWWTRGWKKFREWSELVARPKWNTFVHRFNKNCTGLEASDGHGKFNYDPLSYALNFDEGLGQNNHLDEDYLGRDFSCRYASIPASAKSSMDLGKDAPVFT</sequence>
<dbReference type="Gramene" id="Jr01_04030_p1">
    <property type="protein sequence ID" value="cds.Jr01_04030_p1"/>
    <property type="gene ID" value="Jr01_04030"/>
</dbReference>
<protein>
    <submittedName>
        <fullName evidence="2">Uncharacterized protein LOC108992894</fullName>
    </submittedName>
</protein>
<name>A0A2I4EUT8_JUGRE</name>
<evidence type="ECO:0000313" key="2">
    <source>
        <dbReference type="RefSeq" id="XP_018823160.1"/>
    </source>
</evidence>